<reference evidence="2" key="1">
    <citation type="submission" date="2016-10" db="EMBL/GenBank/DDBJ databases">
        <authorList>
            <person name="Varghese N."/>
            <person name="Submissions S."/>
        </authorList>
    </citation>
    <scope>NUCLEOTIDE SEQUENCE [LARGE SCALE GENOMIC DNA]</scope>
    <source>
        <strain evidence="2">CGMCC 1.2747</strain>
    </source>
</reference>
<dbReference type="AlphaFoldDB" id="A0A1G8B195"/>
<dbReference type="Proteomes" id="UP000199274">
    <property type="component" value="Unassembled WGS sequence"/>
</dbReference>
<sequence length="28" mass="3218">MSSPFFENPIPIGLGFFVIYHILDCGRF</sequence>
<evidence type="ECO:0000313" key="2">
    <source>
        <dbReference type="Proteomes" id="UP000199274"/>
    </source>
</evidence>
<gene>
    <name evidence="1" type="ORF">SAMN04488062_105231</name>
</gene>
<accession>A0A1G8B195</accession>
<keyword evidence="2" id="KW-1185">Reference proteome</keyword>
<name>A0A1G8B195_9FLAO</name>
<proteinExistence type="predicted"/>
<evidence type="ECO:0000313" key="1">
    <source>
        <dbReference type="EMBL" id="SDH26400.1"/>
    </source>
</evidence>
<organism evidence="1 2">
    <name type="scientific">Flavobacterium omnivorum</name>
    <dbReference type="NCBI Taxonomy" id="178355"/>
    <lineage>
        <taxon>Bacteria</taxon>
        <taxon>Pseudomonadati</taxon>
        <taxon>Bacteroidota</taxon>
        <taxon>Flavobacteriia</taxon>
        <taxon>Flavobacteriales</taxon>
        <taxon>Flavobacteriaceae</taxon>
        <taxon>Flavobacterium</taxon>
    </lineage>
</organism>
<dbReference type="EMBL" id="FNDB01000005">
    <property type="protein sequence ID" value="SDH26400.1"/>
    <property type="molecule type" value="Genomic_DNA"/>
</dbReference>
<protein>
    <submittedName>
        <fullName evidence="1">Uncharacterized protein</fullName>
    </submittedName>
</protein>